<feature type="domain" description="Peptidase S9 prolyl oligopeptidase catalytic" evidence="2">
    <location>
        <begin position="316"/>
        <end position="435"/>
    </location>
</feature>
<accession>A0AAN6NSB9</accession>
<evidence type="ECO:0000313" key="3">
    <source>
        <dbReference type="EMBL" id="KAK3951159.1"/>
    </source>
</evidence>
<evidence type="ECO:0000256" key="1">
    <source>
        <dbReference type="SAM" id="MobiDB-lite"/>
    </source>
</evidence>
<feature type="compositionally biased region" description="Gly residues" evidence="1">
    <location>
        <begin position="22"/>
        <end position="33"/>
    </location>
</feature>
<proteinExistence type="predicted"/>
<dbReference type="InterPro" id="IPR029058">
    <property type="entry name" value="AB_hydrolase_fold"/>
</dbReference>
<gene>
    <name evidence="3" type="ORF">QBC32DRAFT_169904</name>
</gene>
<comment type="caution">
    <text evidence="3">The sequence shown here is derived from an EMBL/GenBank/DDBJ whole genome shotgun (WGS) entry which is preliminary data.</text>
</comment>
<dbReference type="SUPFAM" id="SSF53474">
    <property type="entry name" value="alpha/beta-Hydrolases"/>
    <property type="match status" value="1"/>
</dbReference>
<dbReference type="PANTHER" id="PTHR22946">
    <property type="entry name" value="DIENELACTONE HYDROLASE DOMAIN-CONTAINING PROTEIN-RELATED"/>
    <property type="match status" value="1"/>
</dbReference>
<dbReference type="PANTHER" id="PTHR22946:SF12">
    <property type="entry name" value="CONIDIAL PIGMENT BIOSYNTHESIS PROTEIN AYG1 (AFU_ORTHOLOGUE AFUA_2G17550)"/>
    <property type="match status" value="1"/>
</dbReference>
<organism evidence="3 4">
    <name type="scientific">Pseudoneurospora amorphoporcata</name>
    <dbReference type="NCBI Taxonomy" id="241081"/>
    <lineage>
        <taxon>Eukaryota</taxon>
        <taxon>Fungi</taxon>
        <taxon>Dikarya</taxon>
        <taxon>Ascomycota</taxon>
        <taxon>Pezizomycotina</taxon>
        <taxon>Sordariomycetes</taxon>
        <taxon>Sordariomycetidae</taxon>
        <taxon>Sordariales</taxon>
        <taxon>Sordariaceae</taxon>
        <taxon>Pseudoneurospora</taxon>
    </lineage>
</organism>
<name>A0AAN6NSB9_9PEZI</name>
<feature type="compositionally biased region" description="Low complexity" evidence="1">
    <location>
        <begin position="9"/>
        <end position="21"/>
    </location>
</feature>
<dbReference type="Proteomes" id="UP001303222">
    <property type="component" value="Unassembled WGS sequence"/>
</dbReference>
<reference evidence="3" key="2">
    <citation type="submission" date="2023-06" db="EMBL/GenBank/DDBJ databases">
        <authorList>
            <consortium name="Lawrence Berkeley National Laboratory"/>
            <person name="Mondo S.J."/>
            <person name="Hensen N."/>
            <person name="Bonometti L."/>
            <person name="Westerberg I."/>
            <person name="Brannstrom I.O."/>
            <person name="Guillou S."/>
            <person name="Cros-Aarteil S."/>
            <person name="Calhoun S."/>
            <person name="Haridas S."/>
            <person name="Kuo A."/>
            <person name="Pangilinan J."/>
            <person name="Riley R."/>
            <person name="Labutti K."/>
            <person name="Andreopoulos B."/>
            <person name="Lipzen A."/>
            <person name="Chen C."/>
            <person name="Yanf M."/>
            <person name="Daum C."/>
            <person name="Ng V."/>
            <person name="Clum A."/>
            <person name="Steindorff A."/>
            <person name="Ohm R."/>
            <person name="Martin F."/>
            <person name="Silar P."/>
            <person name="Natvig D."/>
            <person name="Lalanne C."/>
            <person name="Gautier V."/>
            <person name="Ament-Velasquez S.L."/>
            <person name="Kruys A."/>
            <person name="Hutchinson M.I."/>
            <person name="Powell A.J."/>
            <person name="Barry K."/>
            <person name="Miller A.N."/>
            <person name="Grigoriev I.V."/>
            <person name="Debuchy R."/>
            <person name="Gladieux P."/>
            <person name="Thoren M.H."/>
            <person name="Johannesson H."/>
        </authorList>
    </citation>
    <scope>NUCLEOTIDE SEQUENCE</scope>
    <source>
        <strain evidence="3">CBS 626.80</strain>
    </source>
</reference>
<dbReference type="AlphaFoldDB" id="A0AAN6NSB9"/>
<dbReference type="InterPro" id="IPR001375">
    <property type="entry name" value="Peptidase_S9_cat"/>
</dbReference>
<dbReference type="FunFam" id="3.40.50.1820:FF:000145">
    <property type="entry name" value="Pigment biosynthesis protein"/>
    <property type="match status" value="1"/>
</dbReference>
<protein>
    <submittedName>
        <fullName evidence="3">Alpha/Beta hydrolase protein</fullName>
    </submittedName>
</protein>
<dbReference type="EMBL" id="MU859156">
    <property type="protein sequence ID" value="KAK3951159.1"/>
    <property type="molecule type" value="Genomic_DNA"/>
</dbReference>
<dbReference type="Pfam" id="PF00326">
    <property type="entry name" value="Peptidase_S9"/>
    <property type="match status" value="1"/>
</dbReference>
<keyword evidence="3" id="KW-0378">Hydrolase</keyword>
<feature type="region of interest" description="Disordered" evidence="1">
    <location>
        <begin position="1"/>
        <end position="34"/>
    </location>
</feature>
<dbReference type="InterPro" id="IPR050261">
    <property type="entry name" value="FrsA_esterase"/>
</dbReference>
<dbReference type="Gene3D" id="3.40.50.1820">
    <property type="entry name" value="alpha/beta hydrolase"/>
    <property type="match status" value="1"/>
</dbReference>
<dbReference type="GO" id="GO:0016787">
    <property type="term" value="F:hydrolase activity"/>
    <property type="evidence" value="ECO:0007669"/>
    <property type="project" value="UniProtKB-KW"/>
</dbReference>
<keyword evidence="4" id="KW-1185">Reference proteome</keyword>
<evidence type="ECO:0000259" key="2">
    <source>
        <dbReference type="Pfam" id="PF00326"/>
    </source>
</evidence>
<sequence>MAPHQVDNGRQQQEQQKQGSSSAGGGGGLGGLGKTPRNWLMGNGAFEARMPHHEGIKALWETKWKFPCSKSLYPFHDGLYEDFAPSFDALIKANLNDMTSPEWTRTFLSTGVAEQLISEGDKIVANHDQLPRIEASKRDKLREQASALYLRACCIYRIARFPYITSFPTVNDQEKWNAWEKQKEVYLKAGKLWEDTPLQEINVPFVKRKGEAQGEKKESIPVYVRLPAGCRGDDGCPVVILMTGLDGYRPDNTVRCNEFLSRGWAVVVVEIPGTADCPADSADPESPDRLWDSLLQWMDTYNQEPQPTREEGSIKTFDMKRVMVWGLSAGGYYAVRIAHTHARELAGVVAQGAGVHYFYDQKWLEMVDGHEYPAQLTPAFAMKHGYNSVEEFKAGVQKKFSLLENGILDKPSTRLLLINGTQDGLMPIEDSMMLMEYGSPKEARFFTGALHMGYPLANSAVYPWMESVMHSVRG</sequence>
<evidence type="ECO:0000313" key="4">
    <source>
        <dbReference type="Proteomes" id="UP001303222"/>
    </source>
</evidence>
<reference evidence="3" key="1">
    <citation type="journal article" date="2023" name="Mol. Phylogenet. Evol.">
        <title>Genome-scale phylogeny and comparative genomics of the fungal order Sordariales.</title>
        <authorList>
            <person name="Hensen N."/>
            <person name="Bonometti L."/>
            <person name="Westerberg I."/>
            <person name="Brannstrom I.O."/>
            <person name="Guillou S."/>
            <person name="Cros-Aarteil S."/>
            <person name="Calhoun S."/>
            <person name="Haridas S."/>
            <person name="Kuo A."/>
            <person name="Mondo S."/>
            <person name="Pangilinan J."/>
            <person name="Riley R."/>
            <person name="LaButti K."/>
            <person name="Andreopoulos B."/>
            <person name="Lipzen A."/>
            <person name="Chen C."/>
            <person name="Yan M."/>
            <person name="Daum C."/>
            <person name="Ng V."/>
            <person name="Clum A."/>
            <person name="Steindorff A."/>
            <person name="Ohm R.A."/>
            <person name="Martin F."/>
            <person name="Silar P."/>
            <person name="Natvig D.O."/>
            <person name="Lalanne C."/>
            <person name="Gautier V."/>
            <person name="Ament-Velasquez S.L."/>
            <person name="Kruys A."/>
            <person name="Hutchinson M.I."/>
            <person name="Powell A.J."/>
            <person name="Barry K."/>
            <person name="Miller A.N."/>
            <person name="Grigoriev I.V."/>
            <person name="Debuchy R."/>
            <person name="Gladieux P."/>
            <person name="Hiltunen Thoren M."/>
            <person name="Johannesson H."/>
        </authorList>
    </citation>
    <scope>NUCLEOTIDE SEQUENCE</scope>
    <source>
        <strain evidence="3">CBS 626.80</strain>
    </source>
</reference>